<evidence type="ECO:0000313" key="3">
    <source>
        <dbReference type="Proteomes" id="UP000008631"/>
    </source>
</evidence>
<dbReference type="KEGG" id="ipa:Isop_2342"/>
<dbReference type="RefSeq" id="WP_013565207.1">
    <property type="nucleotide sequence ID" value="NC_014962.1"/>
</dbReference>
<keyword evidence="3" id="KW-1185">Reference proteome</keyword>
<dbReference type="HOGENOM" id="CLU_1145989_0_0_0"/>
<dbReference type="Proteomes" id="UP000008631">
    <property type="component" value="Chromosome"/>
</dbReference>
<reference evidence="2 3" key="2">
    <citation type="journal article" date="2011" name="Stand. Genomic Sci.">
        <title>Complete genome sequence of Isosphaera pallida type strain (IS1B).</title>
        <authorList>
            <consortium name="US DOE Joint Genome Institute (JGI-PGF)"/>
            <person name="Goker M."/>
            <person name="Cleland D."/>
            <person name="Saunders E."/>
            <person name="Lapidus A."/>
            <person name="Nolan M."/>
            <person name="Lucas S."/>
            <person name="Hammon N."/>
            <person name="Deshpande S."/>
            <person name="Cheng J.F."/>
            <person name="Tapia R."/>
            <person name="Han C."/>
            <person name="Goodwin L."/>
            <person name="Pitluck S."/>
            <person name="Liolios K."/>
            <person name="Pagani I."/>
            <person name="Ivanova N."/>
            <person name="Mavromatis K."/>
            <person name="Pati A."/>
            <person name="Chen A."/>
            <person name="Palaniappan K."/>
            <person name="Land M."/>
            <person name="Hauser L."/>
            <person name="Chang Y.J."/>
            <person name="Jeffries C.D."/>
            <person name="Detter J.C."/>
            <person name="Beck B."/>
            <person name="Woyke T."/>
            <person name="Bristow J."/>
            <person name="Eisen J.A."/>
            <person name="Markowitz V."/>
            <person name="Hugenholtz P."/>
            <person name="Kyrpides N.C."/>
            <person name="Klenk H.P."/>
        </authorList>
    </citation>
    <scope>NUCLEOTIDE SEQUENCE [LARGE SCALE GENOMIC DNA]</scope>
    <source>
        <strain evidence="3">ATCC 43644 / DSM 9630 / IS1B</strain>
    </source>
</reference>
<feature type="region of interest" description="Disordered" evidence="1">
    <location>
        <begin position="1"/>
        <end position="25"/>
    </location>
</feature>
<proteinExistence type="predicted"/>
<dbReference type="STRING" id="575540.Isop_2342"/>
<name>E8R6K8_ISOPI</name>
<dbReference type="InParanoid" id="E8R6K8"/>
<evidence type="ECO:0000313" key="2">
    <source>
        <dbReference type="EMBL" id="ADV62919.1"/>
    </source>
</evidence>
<protein>
    <submittedName>
        <fullName evidence="2">Uncharacterized protein</fullName>
    </submittedName>
</protein>
<sequence>MTSPTGPVTPSNDSPASDAGLETDPRFPSGPWVGFFKQRYPLVGRFDMELRLTFRQGVVTGEGRDRIGPFDIVAGRYNLESGECRWTKRYRRRHDVFYRGFNEGRGIWGLWEIPPLLRDGFHIWPEAMGDPTRPAQSAQAERTEEDDAGLPLDSETTLAEEIGVGVEVEVGAGAGALGRDPTPARRQQRRRGCNRRQGQVLLVGSPRPRFSDDACGSRCDPSIPDSCLRPHPLHPTPRRAGP</sequence>
<dbReference type="eggNOG" id="ENOG503368V">
    <property type="taxonomic scope" value="Bacteria"/>
</dbReference>
<dbReference type="EMBL" id="CP002353">
    <property type="protein sequence ID" value="ADV62919.1"/>
    <property type="molecule type" value="Genomic_DNA"/>
</dbReference>
<feature type="region of interest" description="Disordered" evidence="1">
    <location>
        <begin position="173"/>
        <end position="242"/>
    </location>
</feature>
<evidence type="ECO:0000256" key="1">
    <source>
        <dbReference type="SAM" id="MobiDB-lite"/>
    </source>
</evidence>
<dbReference type="OrthoDB" id="280443at2"/>
<accession>E8R6K8</accession>
<feature type="compositionally biased region" description="Polar residues" evidence="1">
    <location>
        <begin position="1"/>
        <end position="15"/>
    </location>
</feature>
<organism evidence="2 3">
    <name type="scientific">Isosphaera pallida (strain ATCC 43644 / DSM 9630 / IS1B)</name>
    <dbReference type="NCBI Taxonomy" id="575540"/>
    <lineage>
        <taxon>Bacteria</taxon>
        <taxon>Pseudomonadati</taxon>
        <taxon>Planctomycetota</taxon>
        <taxon>Planctomycetia</taxon>
        <taxon>Isosphaerales</taxon>
        <taxon>Isosphaeraceae</taxon>
        <taxon>Isosphaera</taxon>
    </lineage>
</organism>
<gene>
    <name evidence="2" type="ordered locus">Isop_2342</name>
</gene>
<feature type="region of interest" description="Disordered" evidence="1">
    <location>
        <begin position="127"/>
        <end position="151"/>
    </location>
</feature>
<reference key="1">
    <citation type="submission" date="2010-11" db="EMBL/GenBank/DDBJ databases">
        <title>The complete sequence of chromosome of Isophaera pallida ATCC 43644.</title>
        <authorList>
            <consortium name="US DOE Joint Genome Institute (JGI-PGF)"/>
            <person name="Lucas S."/>
            <person name="Copeland A."/>
            <person name="Lapidus A."/>
            <person name="Bruce D."/>
            <person name="Goodwin L."/>
            <person name="Pitluck S."/>
            <person name="Kyrpides N."/>
            <person name="Mavromatis K."/>
            <person name="Pagani I."/>
            <person name="Ivanova N."/>
            <person name="Saunders E."/>
            <person name="Brettin T."/>
            <person name="Detter J.C."/>
            <person name="Han C."/>
            <person name="Tapia R."/>
            <person name="Land M."/>
            <person name="Hauser L."/>
            <person name="Markowitz V."/>
            <person name="Cheng J.-F."/>
            <person name="Hugenholtz P."/>
            <person name="Woyke T."/>
            <person name="Wu D."/>
            <person name="Eisen J.A."/>
        </authorList>
    </citation>
    <scope>NUCLEOTIDE SEQUENCE</scope>
    <source>
        <strain>ATCC 43644</strain>
    </source>
</reference>
<dbReference type="AlphaFoldDB" id="E8R6K8"/>